<reference evidence="1 2" key="1">
    <citation type="submission" date="2022-07" db="EMBL/GenBank/DDBJ databases">
        <title>Genome Analysis of Selected Gammaproteobacteria from Nigerian Food snails.</title>
        <authorList>
            <person name="Okafor A.C."/>
        </authorList>
    </citation>
    <scope>NUCLEOTIDE SEQUENCE [LARGE SCALE GENOMIC DNA]</scope>
    <source>
        <strain evidence="1 2">Awg 2</strain>
    </source>
</reference>
<sequence length="84" mass="9036">NSGISITSMGTPLLSGAVLPLCEAFLRRWRQRLWAERGSGNAVAVWDLADSADGKLGVTEMLADNDVRQLICHPCPGKLSNKLS</sequence>
<accession>A0ABT4YCH9</accession>
<comment type="caution">
    <text evidence="1">The sequence shown here is derived from an EMBL/GenBank/DDBJ whole genome shotgun (WGS) entry which is preliminary data.</text>
</comment>
<gene>
    <name evidence="1" type="ORF">NNO07_24930</name>
</gene>
<protein>
    <submittedName>
        <fullName evidence="1">Uncharacterized protein</fullName>
    </submittedName>
</protein>
<keyword evidence="2" id="KW-1185">Reference proteome</keyword>
<dbReference type="Proteomes" id="UP001211689">
    <property type="component" value="Unassembled WGS sequence"/>
</dbReference>
<proteinExistence type="predicted"/>
<feature type="non-terminal residue" evidence="1">
    <location>
        <position position="1"/>
    </location>
</feature>
<dbReference type="RefSeq" id="WP_271472282.1">
    <property type="nucleotide sequence ID" value="NZ_JANEWF010000045.1"/>
</dbReference>
<organism evidence="1 2">
    <name type="scientific">Metapseudomonas resinovorans</name>
    <name type="common">Pseudomonas resinovorans</name>
    <dbReference type="NCBI Taxonomy" id="53412"/>
    <lineage>
        <taxon>Bacteria</taxon>
        <taxon>Pseudomonadati</taxon>
        <taxon>Pseudomonadota</taxon>
        <taxon>Gammaproteobacteria</taxon>
        <taxon>Pseudomonadales</taxon>
        <taxon>Pseudomonadaceae</taxon>
        <taxon>Metapseudomonas</taxon>
    </lineage>
</organism>
<evidence type="ECO:0000313" key="1">
    <source>
        <dbReference type="EMBL" id="MDA8486324.1"/>
    </source>
</evidence>
<dbReference type="EMBL" id="JANEWF010000045">
    <property type="protein sequence ID" value="MDA8486324.1"/>
    <property type="molecule type" value="Genomic_DNA"/>
</dbReference>
<evidence type="ECO:0000313" key="2">
    <source>
        <dbReference type="Proteomes" id="UP001211689"/>
    </source>
</evidence>
<name>A0ABT4YCH9_METRE</name>